<dbReference type="EMBL" id="JACAZH010000067">
    <property type="protein sequence ID" value="KAF7330643.1"/>
    <property type="molecule type" value="Genomic_DNA"/>
</dbReference>
<dbReference type="PANTHER" id="PTHR13774">
    <property type="entry name" value="PHENAZINE BIOSYNTHESIS PROTEIN"/>
    <property type="match status" value="1"/>
</dbReference>
<feature type="compositionally biased region" description="Low complexity" evidence="2">
    <location>
        <begin position="160"/>
        <end position="172"/>
    </location>
</feature>
<feature type="region of interest" description="Disordered" evidence="2">
    <location>
        <begin position="112"/>
        <end position="241"/>
    </location>
</feature>
<organism evidence="3 4">
    <name type="scientific">Mycena sanguinolenta</name>
    <dbReference type="NCBI Taxonomy" id="230812"/>
    <lineage>
        <taxon>Eukaryota</taxon>
        <taxon>Fungi</taxon>
        <taxon>Dikarya</taxon>
        <taxon>Basidiomycota</taxon>
        <taxon>Agaricomycotina</taxon>
        <taxon>Agaricomycetes</taxon>
        <taxon>Agaricomycetidae</taxon>
        <taxon>Agaricales</taxon>
        <taxon>Marasmiineae</taxon>
        <taxon>Mycenaceae</taxon>
        <taxon>Mycena</taxon>
    </lineage>
</organism>
<evidence type="ECO:0000256" key="2">
    <source>
        <dbReference type="SAM" id="MobiDB-lite"/>
    </source>
</evidence>
<dbReference type="AlphaFoldDB" id="A0A8H7CCN6"/>
<dbReference type="SUPFAM" id="SSF54506">
    <property type="entry name" value="Diaminopimelate epimerase-like"/>
    <property type="match status" value="1"/>
</dbReference>
<dbReference type="InterPro" id="IPR003719">
    <property type="entry name" value="Phenazine_PhzF-like"/>
</dbReference>
<feature type="coiled-coil region" evidence="1">
    <location>
        <begin position="345"/>
        <end position="372"/>
    </location>
</feature>
<dbReference type="GO" id="GO:0005737">
    <property type="term" value="C:cytoplasm"/>
    <property type="evidence" value="ECO:0007669"/>
    <property type="project" value="TreeGrafter"/>
</dbReference>
<proteinExistence type="predicted"/>
<keyword evidence="4" id="KW-1185">Reference proteome</keyword>
<evidence type="ECO:0000313" key="3">
    <source>
        <dbReference type="EMBL" id="KAF7330643.1"/>
    </source>
</evidence>
<sequence length="723" mass="80531">MPIKLTIQIKYTRLKTKRLIDADQEKLGRLLLADLDCFKLPHPPRAFIQAPTHHGIEFCYTTTAQSPLFCAVMRTFDVLYLAGSRKYMMKNNAEIDTLKTACFIEHMTLEETEADSARPPKSERRRARSLSPPNKGSRRPPSPVASVNNWRPPPRRLSRRSPSPVSSVNSWRISRRESSRRSPSPVTSAKNWRHLRSPRSRRSLSPVPSANNWRPPRSPRRRRSPSPVTPVPSADNWRHVDRKPLVRHNSFIARWAKDVPSKERPKIDQNRVQPKADLPKADSSPSKKTAGAVKNPSITRLTREYWDTRWELWNDAARGILVETQLSNLGAAVDSSPDVNFTEQISQLESTLETERTKLHAIEKLLEDVLRECETPVVVPELLKLAEICARRVHLDSLAQAEKQLIAREFNLSETVFHHEQDAAGSGSPVVIDIFTTTEELPFAGHPTIGSGFFLLSRAPELQTVTLRIKAGDIPVVRTTSGVRLQVPIDFKVHAPLSIPFVKQSQPQLTDADYVNAGGAEGCASVVKGMTFLLVALASDDALARAQPYTSRLTIPDAQTKLGAWGVGFAGIYLFHERPDGTVRTRMFDGTLEDPATGSAASTLGGWLALRRGPGVHTIDIEQGIEMGRRSEIRVVVSVGGGWDRENRAGRCSSPECAYQNLIVSSLCDSRAPLACSPLRSHPSCRLIVDRYQAWNYDLKQSNSGWRETAAVLTPSNTSKTLQ</sequence>
<evidence type="ECO:0000313" key="4">
    <source>
        <dbReference type="Proteomes" id="UP000623467"/>
    </source>
</evidence>
<accession>A0A8H7CCN6</accession>
<keyword evidence="1" id="KW-0175">Coiled coil</keyword>
<dbReference type="NCBIfam" id="TIGR00654">
    <property type="entry name" value="PhzF_family"/>
    <property type="match status" value="1"/>
</dbReference>
<name>A0A8H7CCN6_9AGAR</name>
<protein>
    <submittedName>
        <fullName evidence="3">Diaminopimelate epimerase-like protein</fullName>
    </submittedName>
</protein>
<dbReference type="Gene3D" id="3.10.310.10">
    <property type="entry name" value="Diaminopimelate Epimerase, Chain A, domain 1"/>
    <property type="match status" value="2"/>
</dbReference>
<evidence type="ECO:0000256" key="1">
    <source>
        <dbReference type="SAM" id="Coils"/>
    </source>
</evidence>
<dbReference type="GO" id="GO:0016853">
    <property type="term" value="F:isomerase activity"/>
    <property type="evidence" value="ECO:0007669"/>
    <property type="project" value="TreeGrafter"/>
</dbReference>
<dbReference type="Pfam" id="PF02567">
    <property type="entry name" value="PhzC-PhzF"/>
    <property type="match status" value="1"/>
</dbReference>
<comment type="caution">
    <text evidence="3">The sequence shown here is derived from an EMBL/GenBank/DDBJ whole genome shotgun (WGS) entry which is preliminary data.</text>
</comment>
<dbReference type="PANTHER" id="PTHR13774:SF32">
    <property type="entry name" value="ANTISENSE-ENHANCING SEQUENCE 1"/>
    <property type="match status" value="1"/>
</dbReference>
<feature type="compositionally biased region" description="Basic and acidic residues" evidence="2">
    <location>
        <begin position="257"/>
        <end position="269"/>
    </location>
</feature>
<feature type="compositionally biased region" description="Basic residues" evidence="2">
    <location>
        <begin position="191"/>
        <end position="202"/>
    </location>
</feature>
<gene>
    <name evidence="3" type="ORF">MSAN_02458500</name>
</gene>
<reference evidence="3" key="1">
    <citation type="submission" date="2020-05" db="EMBL/GenBank/DDBJ databases">
        <title>Mycena genomes resolve the evolution of fungal bioluminescence.</title>
        <authorList>
            <person name="Tsai I.J."/>
        </authorList>
    </citation>
    <scope>NUCLEOTIDE SEQUENCE</scope>
    <source>
        <strain evidence="3">160909Yilan</strain>
    </source>
</reference>
<dbReference type="Proteomes" id="UP000623467">
    <property type="component" value="Unassembled WGS sequence"/>
</dbReference>
<dbReference type="OrthoDB" id="75169at2759"/>
<feature type="region of interest" description="Disordered" evidence="2">
    <location>
        <begin position="257"/>
        <end position="295"/>
    </location>
</feature>